<evidence type="ECO:0000259" key="2">
    <source>
        <dbReference type="PROSITE" id="PS50883"/>
    </source>
</evidence>
<dbReference type="Pfam" id="PF00990">
    <property type="entry name" value="GGDEF"/>
    <property type="match status" value="1"/>
</dbReference>
<sequence>MTSIDSPQLDPLGRYHSLAGSVDALTLRNLLRALDASDSAVMITDAQRRIVYVNAGFTRLLDYSSLEALGRIPAEMLMGRHSDPSLAPAIAEALLLRGQAHGEALVYSRSGQPRWVSMVINSCDLPDRGASSITVFSDITLTKMHEVLQKRVLESMVRETPLHELMNLVCHEVERIAPEVTATILAVDEHGKVHPLAAPSMPSYVGQAIEGQSIGPQAGSCGTAAWRGEPVLVTNIQTDPLWVNYRDLFAPTGLQACWSSPIKNHQGQVVGTFAFYFQDQRVPDALHHRLVEVCVHLCAIALEREASRQRIHQLAYFDVLTGLPNRTMFRQKAESALQQLASAQQGGALLYIDLDRFKHVNDSQGHAAGDTLLRTVADRLLRHIGDEALPGRLAGDEFVLLLSDCGPDQAVQTAQGLLQALGEPVQLEGQTHTPQASIGIALYPSDGEHIDALLRHADQAMYQAKSETRHSLLLFSADMNQRTEARAALERALRQALPLGQLSLHYQPQLDCAEALSLHGVEALMRWQHPQWGWVPPDQFIPVAEESGLIHAMTRWLLDECCQQMAQWRRDGLRVPRLALNLSARSFHQNDLAQHIEAALQRHGLAPQDLVLEITESVMMDPRSVTAANIKRLHQQGLVFSLDDFGTGYSSLSYLHRLPIGELKLDKSFVQDLSASPTARALTLSVMSLAQSLGKTLVAEGLETREQQDWLQSQGSLVLQGYLFSRPLPAAALPAWLQANGLT</sequence>
<evidence type="ECO:0000313" key="4">
    <source>
        <dbReference type="EMBL" id="MDD0814232.1"/>
    </source>
</evidence>
<reference evidence="4 5" key="1">
    <citation type="submission" date="2023-02" db="EMBL/GenBank/DDBJ databases">
        <title>Bacterial whole genome sequence for Curvibacter sp. HBC28.</title>
        <authorList>
            <person name="Le V."/>
            <person name="Ko S.-R."/>
            <person name="Ahn C.-Y."/>
            <person name="Oh H.-M."/>
        </authorList>
    </citation>
    <scope>NUCLEOTIDE SEQUENCE [LARGE SCALE GENOMIC DNA]</scope>
    <source>
        <strain evidence="4 5">HBC28</strain>
    </source>
</reference>
<dbReference type="InterPro" id="IPR000014">
    <property type="entry name" value="PAS"/>
</dbReference>
<dbReference type="SMART" id="SM00091">
    <property type="entry name" value="PAS"/>
    <property type="match status" value="1"/>
</dbReference>
<protein>
    <submittedName>
        <fullName evidence="4">EAL domain-containing protein</fullName>
    </submittedName>
</protein>
<dbReference type="Gene3D" id="3.30.450.40">
    <property type="match status" value="1"/>
</dbReference>
<dbReference type="CDD" id="cd00130">
    <property type="entry name" value="PAS"/>
    <property type="match status" value="1"/>
</dbReference>
<dbReference type="InterPro" id="IPR029016">
    <property type="entry name" value="GAF-like_dom_sf"/>
</dbReference>
<dbReference type="Gene3D" id="3.30.70.270">
    <property type="match status" value="1"/>
</dbReference>
<dbReference type="PANTHER" id="PTHR44757:SF2">
    <property type="entry name" value="BIOFILM ARCHITECTURE MAINTENANCE PROTEIN MBAA"/>
    <property type="match status" value="1"/>
</dbReference>
<dbReference type="Gene3D" id="3.20.20.450">
    <property type="entry name" value="EAL domain"/>
    <property type="match status" value="1"/>
</dbReference>
<dbReference type="InterPro" id="IPR029787">
    <property type="entry name" value="Nucleotide_cyclase"/>
</dbReference>
<keyword evidence="5" id="KW-1185">Reference proteome</keyword>
<dbReference type="InterPro" id="IPR001633">
    <property type="entry name" value="EAL_dom"/>
</dbReference>
<comment type="caution">
    <text evidence="4">The sequence shown here is derived from an EMBL/GenBank/DDBJ whole genome shotgun (WGS) entry which is preliminary data.</text>
</comment>
<evidence type="ECO:0000259" key="1">
    <source>
        <dbReference type="PROSITE" id="PS50112"/>
    </source>
</evidence>
<feature type="domain" description="GGDEF" evidence="3">
    <location>
        <begin position="345"/>
        <end position="477"/>
    </location>
</feature>
<dbReference type="PROSITE" id="PS50887">
    <property type="entry name" value="GGDEF"/>
    <property type="match status" value="1"/>
</dbReference>
<dbReference type="InterPro" id="IPR035965">
    <property type="entry name" value="PAS-like_dom_sf"/>
</dbReference>
<dbReference type="InterPro" id="IPR052155">
    <property type="entry name" value="Biofilm_reg_signaling"/>
</dbReference>
<dbReference type="InterPro" id="IPR003018">
    <property type="entry name" value="GAF"/>
</dbReference>
<feature type="domain" description="PAS" evidence="1">
    <location>
        <begin position="26"/>
        <end position="71"/>
    </location>
</feature>
<dbReference type="InterPro" id="IPR000160">
    <property type="entry name" value="GGDEF_dom"/>
</dbReference>
<evidence type="ECO:0000259" key="3">
    <source>
        <dbReference type="PROSITE" id="PS50887"/>
    </source>
</evidence>
<dbReference type="InterPro" id="IPR012226">
    <property type="entry name" value="Diguanyl_cyclase/Pdiesterase"/>
</dbReference>
<organism evidence="4 5">
    <name type="scientific">Curvibacter microcysteis</name>
    <dbReference type="NCBI Taxonomy" id="3026419"/>
    <lineage>
        <taxon>Bacteria</taxon>
        <taxon>Pseudomonadati</taxon>
        <taxon>Pseudomonadota</taxon>
        <taxon>Betaproteobacteria</taxon>
        <taxon>Burkholderiales</taxon>
        <taxon>Comamonadaceae</taxon>
        <taxon>Curvibacter</taxon>
    </lineage>
</organism>
<feature type="domain" description="EAL" evidence="2">
    <location>
        <begin position="486"/>
        <end position="741"/>
    </location>
</feature>
<dbReference type="SMART" id="SM00065">
    <property type="entry name" value="GAF"/>
    <property type="match status" value="1"/>
</dbReference>
<dbReference type="PANTHER" id="PTHR44757">
    <property type="entry name" value="DIGUANYLATE CYCLASE DGCP"/>
    <property type="match status" value="1"/>
</dbReference>
<dbReference type="Proteomes" id="UP001528672">
    <property type="component" value="Unassembled WGS sequence"/>
</dbReference>
<dbReference type="EMBL" id="JAQSIO010000002">
    <property type="protein sequence ID" value="MDD0814232.1"/>
    <property type="molecule type" value="Genomic_DNA"/>
</dbReference>
<dbReference type="Gene3D" id="3.30.450.20">
    <property type="entry name" value="PAS domain"/>
    <property type="match status" value="1"/>
</dbReference>
<dbReference type="PROSITE" id="PS50112">
    <property type="entry name" value="PAS"/>
    <property type="match status" value="1"/>
</dbReference>
<dbReference type="SMART" id="SM00052">
    <property type="entry name" value="EAL"/>
    <property type="match status" value="1"/>
</dbReference>
<accession>A0ABT5MEB3</accession>
<dbReference type="Pfam" id="PF13426">
    <property type="entry name" value="PAS_9"/>
    <property type="match status" value="1"/>
</dbReference>
<dbReference type="SMART" id="SM00267">
    <property type="entry name" value="GGDEF"/>
    <property type="match status" value="1"/>
</dbReference>
<dbReference type="PROSITE" id="PS50883">
    <property type="entry name" value="EAL"/>
    <property type="match status" value="1"/>
</dbReference>
<dbReference type="SUPFAM" id="SSF55785">
    <property type="entry name" value="PYP-like sensor domain (PAS domain)"/>
    <property type="match status" value="1"/>
</dbReference>
<dbReference type="InterPro" id="IPR043128">
    <property type="entry name" value="Rev_trsase/Diguanyl_cyclase"/>
</dbReference>
<dbReference type="Pfam" id="PF00563">
    <property type="entry name" value="EAL"/>
    <property type="match status" value="1"/>
</dbReference>
<dbReference type="Pfam" id="PF13185">
    <property type="entry name" value="GAF_2"/>
    <property type="match status" value="1"/>
</dbReference>
<dbReference type="SUPFAM" id="SSF55073">
    <property type="entry name" value="Nucleotide cyclase"/>
    <property type="match status" value="1"/>
</dbReference>
<evidence type="ECO:0000313" key="5">
    <source>
        <dbReference type="Proteomes" id="UP001528672"/>
    </source>
</evidence>
<dbReference type="RefSeq" id="WP_273925856.1">
    <property type="nucleotide sequence ID" value="NZ_JAQSIO010000002.1"/>
</dbReference>
<dbReference type="PIRSF" id="PIRSF005925">
    <property type="entry name" value="Dos"/>
    <property type="match status" value="1"/>
</dbReference>
<dbReference type="NCBIfam" id="TIGR00229">
    <property type="entry name" value="sensory_box"/>
    <property type="match status" value="1"/>
</dbReference>
<name>A0ABT5MEB3_9BURK</name>
<dbReference type="CDD" id="cd01949">
    <property type="entry name" value="GGDEF"/>
    <property type="match status" value="1"/>
</dbReference>
<gene>
    <name evidence="4" type="ORF">PSQ39_06270</name>
</gene>
<dbReference type="SUPFAM" id="SSF55781">
    <property type="entry name" value="GAF domain-like"/>
    <property type="match status" value="1"/>
</dbReference>
<dbReference type="InterPro" id="IPR035919">
    <property type="entry name" value="EAL_sf"/>
</dbReference>
<proteinExistence type="predicted"/>
<dbReference type="SUPFAM" id="SSF141868">
    <property type="entry name" value="EAL domain-like"/>
    <property type="match status" value="1"/>
</dbReference>
<dbReference type="NCBIfam" id="TIGR00254">
    <property type="entry name" value="GGDEF"/>
    <property type="match status" value="1"/>
</dbReference>
<dbReference type="CDD" id="cd01948">
    <property type="entry name" value="EAL"/>
    <property type="match status" value="1"/>
</dbReference>